<dbReference type="KEGG" id="pcea:J3359_07400"/>
<dbReference type="RefSeq" id="WP_208080064.1">
    <property type="nucleotide sequence ID" value="NZ_CP071869.1"/>
</dbReference>
<proteinExistence type="predicted"/>
<sequence length="317" mass="37025">MNLLTQIPLKKKARNQIDYNSKILLLGSCFSENIGNKLAFYKFQSVQNPFGILFQPKAIEKIITNAINEKNYSEDDLIYQNERWHCFEAHSNLSAADKNELLHNLNSAISLTKKQLTETSHIIITLGTSWVYRFIETDTIVANCHKIPQKKFLKELLTVNEISESLEAIIELIKTVNKEAIILFTVSPVRHLKDGFVENMRSKSHLISGIHQLLDCSRRNISYFPSYEIMMDELRDYRFYAEDMIHPNKTAINYIWEKFVATWFTEDSKTTMQEVEMIQKGIAHKPFHENSEKHQKFLKNLDHKKAKITTDFPFISF</sequence>
<dbReference type="SUPFAM" id="SSF52266">
    <property type="entry name" value="SGNH hydrolase"/>
    <property type="match status" value="1"/>
</dbReference>
<organism evidence="2 3">
    <name type="scientific">Polaribacter cellanae</name>
    <dbReference type="NCBI Taxonomy" id="2818493"/>
    <lineage>
        <taxon>Bacteria</taxon>
        <taxon>Pseudomonadati</taxon>
        <taxon>Bacteroidota</taxon>
        <taxon>Flavobacteriia</taxon>
        <taxon>Flavobacteriales</taxon>
        <taxon>Flavobacteriaceae</taxon>
    </lineage>
</organism>
<evidence type="ECO:0000313" key="2">
    <source>
        <dbReference type="EMBL" id="QTE24080.1"/>
    </source>
</evidence>
<dbReference type="Pfam" id="PF08885">
    <property type="entry name" value="GSCFA"/>
    <property type="match status" value="1"/>
</dbReference>
<dbReference type="InterPro" id="IPR014982">
    <property type="entry name" value="GSCFA"/>
</dbReference>
<accession>A0A975CSL5</accession>
<keyword evidence="3" id="KW-1185">Reference proteome</keyword>
<gene>
    <name evidence="2" type="ORF">J3359_07400</name>
</gene>
<dbReference type="Gene3D" id="3.40.50.1110">
    <property type="entry name" value="SGNH hydrolase"/>
    <property type="match status" value="1"/>
</dbReference>
<dbReference type="Proteomes" id="UP000663920">
    <property type="component" value="Chromosome"/>
</dbReference>
<evidence type="ECO:0000313" key="3">
    <source>
        <dbReference type="Proteomes" id="UP000663920"/>
    </source>
</evidence>
<protein>
    <submittedName>
        <fullName evidence="2">GSCFA domain-containing protein</fullName>
    </submittedName>
</protein>
<dbReference type="GO" id="GO:0016788">
    <property type="term" value="F:hydrolase activity, acting on ester bonds"/>
    <property type="evidence" value="ECO:0007669"/>
    <property type="project" value="UniProtKB-ARBA"/>
</dbReference>
<dbReference type="AlphaFoldDB" id="A0A975CSL5"/>
<name>A0A975CSL5_9FLAO</name>
<feature type="domain" description="GSCFA" evidence="1">
    <location>
        <begin position="22"/>
        <end position="259"/>
    </location>
</feature>
<dbReference type="EMBL" id="CP071869">
    <property type="protein sequence ID" value="QTE24080.1"/>
    <property type="molecule type" value="Genomic_DNA"/>
</dbReference>
<reference evidence="2 3" key="1">
    <citation type="submission" date="2021-03" db="EMBL/GenBank/DDBJ databases">
        <title>Complete genome of Polaribacter_sp.SM13.</title>
        <authorList>
            <person name="Jeong S.W."/>
            <person name="Bae J.W."/>
        </authorList>
    </citation>
    <scope>NUCLEOTIDE SEQUENCE [LARGE SCALE GENOMIC DNA]</scope>
    <source>
        <strain evidence="2 3">SM13</strain>
    </source>
</reference>
<evidence type="ECO:0000259" key="1">
    <source>
        <dbReference type="Pfam" id="PF08885"/>
    </source>
</evidence>
<dbReference type="InterPro" id="IPR036514">
    <property type="entry name" value="SGNH_hydro_sf"/>
</dbReference>